<dbReference type="Pfam" id="PF20176">
    <property type="entry name" value="DUF6541"/>
    <property type="match status" value="1"/>
</dbReference>
<evidence type="ECO:0000313" key="2">
    <source>
        <dbReference type="Proteomes" id="UP000246303"/>
    </source>
</evidence>
<dbReference type="AlphaFoldDB" id="A0A2V3DRW4"/>
<sequence>MNWWQTLPSIFVALALLLLPGLLLCWALGLRHIALSAMAPVASTGLIGAAGIVGGLLNLPWNIWLLAALTAAASALVWVIRSQLPSHLVSKPLSQRLRLRDFLVYLLALLVPLLLIGQWYICDVGTPESFIQAYDSAFHLNAIQYILQTGNASSLTLGQMINADAVWAVYPSAWHSIAALIVQLCHVNVFVAENVLTLVVSSVIWPFACIALVRSLLGSRAITLVGAGILSATFWVFPFQTIQRGPLLPNLLSYCLLPLVVIALAGIFRLLHQKIMSPYALVMMMMIGSAALFTSQPNGFAALMVFSVPMLIGAGVRHLRRFYREKPRFAVPLQGLALAVPVVISYCVLWSLLVLSYDQWQPGETVLEALMNVATGGLTSNSLNWPVSVLALSGIVFIAIRRKGYWMIGAFALSAGLYVVAASTPSGPLRNVLVGIWYEDTPRLAALVPVFMLVLASTGITGIAEIIARRVATAPEGLRRIPTFGFDRMETTTIQAVAGSLVIGALVLTAVQPSSASLPISLTPPVSSELRANADPWVSNDELILMERLPETVPADAVIAVNPFNGSALAYAVSGRKVTQYSLQSSGPGSHIADMATNLAYALPGSVTCEQAASLNVRYILDFGPSYLGFYEGSLLYPGFVNIGGSPRVVLVDRQGTAKLYELTSC</sequence>
<dbReference type="Proteomes" id="UP000246303">
    <property type="component" value="Unassembled WGS sequence"/>
</dbReference>
<proteinExistence type="predicted"/>
<dbReference type="RefSeq" id="WP_110106549.1">
    <property type="nucleotide sequence ID" value="NZ_JACBZZ010000001.1"/>
</dbReference>
<name>A0A2V3DRW4_9MICC</name>
<dbReference type="EMBL" id="QHLZ01000007">
    <property type="protein sequence ID" value="PXA64884.1"/>
    <property type="molecule type" value="Genomic_DNA"/>
</dbReference>
<gene>
    <name evidence="1" type="ORF">CVS29_11815</name>
</gene>
<accession>A0A2V3DRW4</accession>
<evidence type="ECO:0008006" key="3">
    <source>
        <dbReference type="Google" id="ProtNLM"/>
    </source>
</evidence>
<reference evidence="1 2" key="1">
    <citation type="submission" date="2018-05" db="EMBL/GenBank/DDBJ databases">
        <title>Genetic diversity of glacier-inhabiting Cryobacterium bacteria in China and description of Cryobacterium mengkeensis sp. nov. and Arthrobacter glacialis sp. nov.</title>
        <authorList>
            <person name="Liu Q."/>
            <person name="Xin Y.-H."/>
        </authorList>
    </citation>
    <scope>NUCLEOTIDE SEQUENCE [LARGE SCALE GENOMIC DNA]</scope>
    <source>
        <strain evidence="1 2">GP3</strain>
    </source>
</reference>
<dbReference type="OrthoDB" id="3169698at2"/>
<keyword evidence="2" id="KW-1185">Reference proteome</keyword>
<protein>
    <recommendedName>
        <fullName evidence="3">Glycosyltransferase RgtA/B/C/D-like domain-containing protein</fullName>
    </recommendedName>
</protein>
<organism evidence="1 2">
    <name type="scientific">Arthrobacter psychrochitiniphilus</name>
    <dbReference type="NCBI Taxonomy" id="291045"/>
    <lineage>
        <taxon>Bacteria</taxon>
        <taxon>Bacillati</taxon>
        <taxon>Actinomycetota</taxon>
        <taxon>Actinomycetes</taxon>
        <taxon>Micrococcales</taxon>
        <taxon>Micrococcaceae</taxon>
        <taxon>Arthrobacter</taxon>
    </lineage>
</organism>
<evidence type="ECO:0000313" key="1">
    <source>
        <dbReference type="EMBL" id="PXA64884.1"/>
    </source>
</evidence>
<dbReference type="InterPro" id="IPR046671">
    <property type="entry name" value="DUF6541"/>
</dbReference>
<comment type="caution">
    <text evidence="1">The sequence shown here is derived from an EMBL/GenBank/DDBJ whole genome shotgun (WGS) entry which is preliminary data.</text>
</comment>